<feature type="transmembrane region" description="Helical" evidence="1">
    <location>
        <begin position="6"/>
        <end position="25"/>
    </location>
</feature>
<gene>
    <name evidence="2" type="ORF">GCM10007878_07620</name>
</gene>
<keyword evidence="1" id="KW-0472">Membrane</keyword>
<evidence type="ECO:0000313" key="2">
    <source>
        <dbReference type="EMBL" id="GLR63327.1"/>
    </source>
</evidence>
<organism evidence="2 3">
    <name type="scientific">Marinospirillum insulare</name>
    <dbReference type="NCBI Taxonomy" id="217169"/>
    <lineage>
        <taxon>Bacteria</taxon>
        <taxon>Pseudomonadati</taxon>
        <taxon>Pseudomonadota</taxon>
        <taxon>Gammaproteobacteria</taxon>
        <taxon>Oceanospirillales</taxon>
        <taxon>Oceanospirillaceae</taxon>
        <taxon>Marinospirillum</taxon>
    </lineage>
</organism>
<evidence type="ECO:0000313" key="3">
    <source>
        <dbReference type="Proteomes" id="UP001156682"/>
    </source>
</evidence>
<dbReference type="EMBL" id="BSOR01000015">
    <property type="protein sequence ID" value="GLR63327.1"/>
    <property type="molecule type" value="Genomic_DNA"/>
</dbReference>
<reference evidence="3" key="1">
    <citation type="journal article" date="2019" name="Int. J. Syst. Evol. Microbiol.">
        <title>The Global Catalogue of Microorganisms (GCM) 10K type strain sequencing project: providing services to taxonomists for standard genome sequencing and annotation.</title>
        <authorList>
            <consortium name="The Broad Institute Genomics Platform"/>
            <consortium name="The Broad Institute Genome Sequencing Center for Infectious Disease"/>
            <person name="Wu L."/>
            <person name="Ma J."/>
        </authorList>
    </citation>
    <scope>NUCLEOTIDE SEQUENCE [LARGE SCALE GENOMIC DNA]</scope>
    <source>
        <strain evidence="3">NBRC 100033</strain>
    </source>
</reference>
<evidence type="ECO:0000256" key="1">
    <source>
        <dbReference type="SAM" id="Phobius"/>
    </source>
</evidence>
<keyword evidence="1" id="KW-0812">Transmembrane</keyword>
<dbReference type="Proteomes" id="UP001156682">
    <property type="component" value="Unassembled WGS sequence"/>
</dbReference>
<evidence type="ECO:0008006" key="4">
    <source>
        <dbReference type="Google" id="ProtNLM"/>
    </source>
</evidence>
<sequence>MYLDVYVVSSIVLVAVMVVASFWSVKKVKELIAKDAATEAKK</sequence>
<proteinExistence type="predicted"/>
<comment type="caution">
    <text evidence="2">The sequence shown here is derived from an EMBL/GenBank/DDBJ whole genome shotgun (WGS) entry which is preliminary data.</text>
</comment>
<accession>A0ABQ5ZWE9</accession>
<name>A0ABQ5ZWE9_9GAMM</name>
<keyword evidence="1" id="KW-1133">Transmembrane helix</keyword>
<keyword evidence="3" id="KW-1185">Reference proteome</keyword>
<protein>
    <recommendedName>
        <fullName evidence="4">Heme exporter protein D</fullName>
    </recommendedName>
</protein>
<dbReference type="RefSeq" id="WP_281172159.1">
    <property type="nucleotide sequence ID" value="NZ_BSOR01000015.1"/>
</dbReference>